<feature type="region of interest" description="Disordered" evidence="1">
    <location>
        <begin position="243"/>
        <end position="272"/>
    </location>
</feature>
<feature type="region of interest" description="Disordered" evidence="1">
    <location>
        <begin position="399"/>
        <end position="575"/>
    </location>
</feature>
<evidence type="ECO:0000313" key="2">
    <source>
        <dbReference type="EMBL" id="KAK2614236.1"/>
    </source>
</evidence>
<organism evidence="2 3">
    <name type="scientific">Phomopsis amygdali</name>
    <name type="common">Fusicoccum amygdali</name>
    <dbReference type="NCBI Taxonomy" id="1214568"/>
    <lineage>
        <taxon>Eukaryota</taxon>
        <taxon>Fungi</taxon>
        <taxon>Dikarya</taxon>
        <taxon>Ascomycota</taxon>
        <taxon>Pezizomycotina</taxon>
        <taxon>Sordariomycetes</taxon>
        <taxon>Sordariomycetidae</taxon>
        <taxon>Diaporthales</taxon>
        <taxon>Diaporthaceae</taxon>
        <taxon>Diaporthe</taxon>
    </lineage>
</organism>
<reference evidence="2" key="1">
    <citation type="submission" date="2023-06" db="EMBL/GenBank/DDBJ databases">
        <authorList>
            <person name="Noh H."/>
        </authorList>
    </citation>
    <scope>NUCLEOTIDE SEQUENCE</scope>
    <source>
        <strain evidence="2">DUCC20226</strain>
    </source>
</reference>
<evidence type="ECO:0000313" key="3">
    <source>
        <dbReference type="Proteomes" id="UP001265746"/>
    </source>
</evidence>
<proteinExistence type="predicted"/>
<feature type="compositionally biased region" description="Basic and acidic residues" evidence="1">
    <location>
        <begin position="493"/>
        <end position="503"/>
    </location>
</feature>
<dbReference type="EMBL" id="JAUJFL010000001">
    <property type="protein sequence ID" value="KAK2614236.1"/>
    <property type="molecule type" value="Genomic_DNA"/>
</dbReference>
<feature type="compositionally biased region" description="Acidic residues" evidence="1">
    <location>
        <begin position="878"/>
        <end position="888"/>
    </location>
</feature>
<dbReference type="Proteomes" id="UP001265746">
    <property type="component" value="Unassembled WGS sequence"/>
</dbReference>
<evidence type="ECO:0000256" key="1">
    <source>
        <dbReference type="SAM" id="MobiDB-lite"/>
    </source>
</evidence>
<accession>A0AAD9W9Q4</accession>
<sequence>MKSSTKKRASGDASGSGQRRKRQATTPTRLTRSMLKKLNENGGPTVELNPGLEMRPSRRSKRGLSAEGAIQDPPLFCWVEGRRAKHRRESEPGSKDEDRRVSEADVAAASRLAQAAIAAGLTGKTSEHLFFTSERSPPGVEHPAGIVRLTKQDLRDILSEVLDDVEIRRKMEPHWLARLEFLTWWARSAEDMETIKGKVRRLAERWSKDLKIEIPDDDEIPISTLESWRADIVVLGDTRDHVDAGQGLNNGEALDTGEERNGSENPEGDDDGLAAVKLLGESLALAKRDLTTWLDACDRETVSIEIKRSGGARLSRSQKEAGEIEEKVRTSDMYLKCNLGQASQSIRNALDSVVREVREWKAQLREQHADWQVGIARAEEKECMKNVENEICTREEVQERLHQRDETHDVEAEKGDHQEAELQGEIGSSTGDSGISGVEPVPAEVIFDGMEDGDDNSMAKVEQSAHASEGETSPEPIRPTRSNEPLPLSPIRLTDEERDHDISGTDGTDAEQAHAGGHNIPPSDEDEIFEAEPAPKCKQPDREEEEAAAQAVEETRIQEPTPWLPDKIGYDPSWKWPGRNKGDAEAIFRAVTAAVEEPEETHIEDTAPAAAVAVAAEEHFDEPSPEATAHVTTSAGKDFEEPPPDATSATATALIEESKDPIPEATVAPPPTTSIEDFKGLSIENTASATILHMEESEELSPEDSAPAPTVNVEEIVEPLTEGNSPISTAVVKETVKPSENFTIDATDSTIIIASEEPLDLFEEPTPEDTAPADSKAEEESEDSFPATSRALPCIRSWSATEPRGEVENTVAFARSTGDTAGIPQDNSVRDSVDATQFVSSQERPGVVHTWRYIRPQWESTFNLVEPGFSTNEYSANEADDDDDEDTENVGFSPNA</sequence>
<feature type="region of interest" description="Disordered" evidence="1">
    <location>
        <begin position="1"/>
        <end position="68"/>
    </location>
</feature>
<feature type="region of interest" description="Disordered" evidence="1">
    <location>
        <begin position="760"/>
        <end position="792"/>
    </location>
</feature>
<feature type="compositionally biased region" description="Low complexity" evidence="1">
    <location>
        <begin position="424"/>
        <end position="437"/>
    </location>
</feature>
<protein>
    <submittedName>
        <fullName evidence="2">Uncharacterized protein</fullName>
    </submittedName>
</protein>
<feature type="region of interest" description="Disordered" evidence="1">
    <location>
        <begin position="83"/>
        <end position="102"/>
    </location>
</feature>
<feature type="compositionally biased region" description="Basic and acidic residues" evidence="1">
    <location>
        <begin position="88"/>
        <end position="102"/>
    </location>
</feature>
<comment type="caution">
    <text evidence="2">The sequence shown here is derived from an EMBL/GenBank/DDBJ whole genome shotgun (WGS) entry which is preliminary data.</text>
</comment>
<keyword evidence="3" id="KW-1185">Reference proteome</keyword>
<feature type="region of interest" description="Disordered" evidence="1">
    <location>
        <begin position="620"/>
        <end position="647"/>
    </location>
</feature>
<feature type="region of interest" description="Disordered" evidence="1">
    <location>
        <begin position="868"/>
        <end position="896"/>
    </location>
</feature>
<name>A0AAD9W9Q4_PHOAM</name>
<gene>
    <name evidence="2" type="ORF">N8I77_001082</name>
</gene>
<dbReference type="AlphaFoldDB" id="A0AAD9W9Q4"/>
<feature type="compositionally biased region" description="Basic and acidic residues" evidence="1">
    <location>
        <begin position="399"/>
        <end position="420"/>
    </location>
</feature>